<dbReference type="Pfam" id="PF03087">
    <property type="entry name" value="BPS1"/>
    <property type="match status" value="1"/>
</dbReference>
<organism evidence="2 3">
    <name type="scientific">Urochloa decumbens</name>
    <dbReference type="NCBI Taxonomy" id="240449"/>
    <lineage>
        <taxon>Eukaryota</taxon>
        <taxon>Viridiplantae</taxon>
        <taxon>Streptophyta</taxon>
        <taxon>Embryophyta</taxon>
        <taxon>Tracheophyta</taxon>
        <taxon>Spermatophyta</taxon>
        <taxon>Magnoliopsida</taxon>
        <taxon>Liliopsida</taxon>
        <taxon>Poales</taxon>
        <taxon>Poaceae</taxon>
        <taxon>PACMAD clade</taxon>
        <taxon>Panicoideae</taxon>
        <taxon>Panicodae</taxon>
        <taxon>Paniceae</taxon>
        <taxon>Melinidinae</taxon>
        <taxon>Urochloa</taxon>
    </lineage>
</organism>
<dbReference type="InterPro" id="IPR004320">
    <property type="entry name" value="BPS1_pln"/>
</dbReference>
<accession>A0ABC9C5S3</accession>
<evidence type="ECO:0000256" key="1">
    <source>
        <dbReference type="SAM" id="MobiDB-lite"/>
    </source>
</evidence>
<dbReference type="Proteomes" id="UP001497457">
    <property type="component" value="Chromosome 28b"/>
</dbReference>
<gene>
    <name evidence="2" type="ORF">URODEC1_LOCUS71711</name>
</gene>
<dbReference type="EMBL" id="OZ075138">
    <property type="protein sequence ID" value="CAL5014033.1"/>
    <property type="molecule type" value="Genomic_DNA"/>
</dbReference>
<protein>
    <submittedName>
        <fullName evidence="2">Uncharacterized protein</fullName>
    </submittedName>
</protein>
<dbReference type="PANTHER" id="PTHR33070:SF58">
    <property type="entry name" value="DUF241 DOMAIN-CONTAINING PROTEIN"/>
    <property type="match status" value="1"/>
</dbReference>
<feature type="region of interest" description="Disordered" evidence="1">
    <location>
        <begin position="1"/>
        <end position="20"/>
    </location>
</feature>
<reference evidence="2 3" key="2">
    <citation type="submission" date="2024-10" db="EMBL/GenBank/DDBJ databases">
        <authorList>
            <person name="Ryan C."/>
        </authorList>
    </citation>
    <scope>NUCLEOTIDE SEQUENCE [LARGE SCALE GENOMIC DNA]</scope>
</reference>
<keyword evidence="3" id="KW-1185">Reference proteome</keyword>
<sequence>MACHQRSASVPSSPCSSGSETSVEEQLQSLKVTICSPSVAIKTMVDGLTKLGSIYSCIDELICLPSSSQRQAIEDELERSLILLDLCNAIQESFAELKTIVQEMQLVLKKGDNAAVQAKVQCYIRLAKKAQKQFKKVCCKAASNSDRCRVVKLLAESREIAASMIEFTLHLLLGQVVVPSSNKWSLVSKAFQKKRVVCEEEQLQALELDIVDLESGVETLFRRMIHSRVSLLNTLSL</sequence>
<evidence type="ECO:0000313" key="2">
    <source>
        <dbReference type="EMBL" id="CAL5014033.1"/>
    </source>
</evidence>
<name>A0ABC9C5S3_9POAL</name>
<evidence type="ECO:0000313" key="3">
    <source>
        <dbReference type="Proteomes" id="UP001497457"/>
    </source>
</evidence>
<reference evidence="3" key="1">
    <citation type="submission" date="2024-06" db="EMBL/GenBank/DDBJ databases">
        <authorList>
            <person name="Ryan C."/>
        </authorList>
    </citation>
    <scope>NUCLEOTIDE SEQUENCE [LARGE SCALE GENOMIC DNA]</scope>
</reference>
<feature type="compositionally biased region" description="Low complexity" evidence="1">
    <location>
        <begin position="7"/>
        <end position="20"/>
    </location>
</feature>
<dbReference type="PANTHER" id="PTHR33070">
    <property type="entry name" value="OS06G0725500 PROTEIN"/>
    <property type="match status" value="1"/>
</dbReference>
<proteinExistence type="predicted"/>
<dbReference type="AlphaFoldDB" id="A0ABC9C5S3"/>